<sequence length="244" mass="26230">MHITGPDGKLIPYGKVYKSLVADFTDGTIPAWLETATKLAADATEVVGAGTTFEPLPGRGEITVTAPRTNNSYADIRTKVKFDPTKFTAIKFTLESLQFTGNTWQTAQIGIKTSDSTAGVTMLQSNTSGAGAVIRVYRSAGAGGNVDRPIKMALHTVGLAGDEGQNRKNISLVLLTGKQYNAAQERQFVLVMNDDQVGAYEEITGLLTPGEYICTGRLSPLGLPAEQPERYIKTSKVKVELWSN</sequence>
<dbReference type="RefSeq" id="WP_211083554.1">
    <property type="nucleotide sequence ID" value="NZ_CBCSLC010000024.1"/>
</dbReference>
<accession>A0ABS4RW81</accession>
<proteinExistence type="predicted"/>
<evidence type="ECO:0000313" key="2">
    <source>
        <dbReference type="Proteomes" id="UP000810207"/>
    </source>
</evidence>
<reference evidence="1 2" key="1">
    <citation type="submission" date="2021-03" db="EMBL/GenBank/DDBJ databases">
        <title>Genomic Encyclopedia of Type Strains, Phase IV (KMG-IV): sequencing the most valuable type-strain genomes for metagenomic binning, comparative biology and taxonomic classification.</title>
        <authorList>
            <person name="Goeker M."/>
        </authorList>
    </citation>
    <scope>NUCLEOTIDE SEQUENCE [LARGE SCALE GENOMIC DNA]</scope>
    <source>
        <strain evidence="1 2">DSM 21292</strain>
    </source>
</reference>
<protein>
    <submittedName>
        <fullName evidence="1">Uncharacterized protein</fullName>
    </submittedName>
</protein>
<keyword evidence="2" id="KW-1185">Reference proteome</keyword>
<dbReference type="Proteomes" id="UP000810207">
    <property type="component" value="Unassembled WGS sequence"/>
</dbReference>
<dbReference type="EMBL" id="JAGIKV010000014">
    <property type="protein sequence ID" value="MBP2247128.1"/>
    <property type="molecule type" value="Genomic_DNA"/>
</dbReference>
<name>A0ABS4RW81_PAEXY</name>
<evidence type="ECO:0000313" key="1">
    <source>
        <dbReference type="EMBL" id="MBP2247128.1"/>
    </source>
</evidence>
<comment type="caution">
    <text evidence="1">The sequence shown here is derived from an EMBL/GenBank/DDBJ whole genome shotgun (WGS) entry which is preliminary data.</text>
</comment>
<organism evidence="1 2">
    <name type="scientific">Paenibacillus xylanexedens</name>
    <dbReference type="NCBI Taxonomy" id="528191"/>
    <lineage>
        <taxon>Bacteria</taxon>
        <taxon>Bacillati</taxon>
        <taxon>Bacillota</taxon>
        <taxon>Bacilli</taxon>
        <taxon>Bacillales</taxon>
        <taxon>Paenibacillaceae</taxon>
        <taxon>Paenibacillus</taxon>
    </lineage>
</organism>
<gene>
    <name evidence="1" type="ORF">J2Z28_003779</name>
</gene>